<dbReference type="InterPro" id="IPR029045">
    <property type="entry name" value="ClpP/crotonase-like_dom_sf"/>
</dbReference>
<gene>
    <name evidence="4" type="ORF">MAF45_02060</name>
</gene>
<keyword evidence="3" id="KW-0413">Isomerase</keyword>
<evidence type="ECO:0000256" key="1">
    <source>
        <dbReference type="ARBA" id="ARBA00004275"/>
    </source>
</evidence>
<evidence type="ECO:0000313" key="5">
    <source>
        <dbReference type="Proteomes" id="UP001297600"/>
    </source>
</evidence>
<proteinExistence type="predicted"/>
<dbReference type="PANTHER" id="PTHR43684">
    <property type="match status" value="1"/>
</dbReference>
<dbReference type="CDD" id="cd06558">
    <property type="entry name" value="crotonase-like"/>
    <property type="match status" value="1"/>
</dbReference>
<protein>
    <submittedName>
        <fullName evidence="4">Enoyl-CoA hydratase-related protein</fullName>
    </submittedName>
</protein>
<dbReference type="Gene3D" id="3.90.226.10">
    <property type="entry name" value="2-enoyl-CoA Hydratase, Chain A, domain 1"/>
    <property type="match status" value="1"/>
</dbReference>
<dbReference type="InterPro" id="IPR051053">
    <property type="entry name" value="ECH/Chromodomain_protein"/>
</dbReference>
<name>A0ABS9MNP9_9BURK</name>
<reference evidence="4 5" key="1">
    <citation type="submission" date="2022-02" db="EMBL/GenBank/DDBJ databases">
        <title>Mesosutterella porci, a novel member of the family Sutterellaceae from pig feces.</title>
        <authorList>
            <person name="Wylensek D."/>
            <person name="Clavel T."/>
        </authorList>
    </citation>
    <scope>NUCLEOTIDE SEQUENCE [LARGE SCALE GENOMIC DNA]</scope>
    <source>
        <strain evidence="5">oilRF-744-wt-GAM-9</strain>
    </source>
</reference>
<evidence type="ECO:0000256" key="2">
    <source>
        <dbReference type="ARBA" id="ARBA00023140"/>
    </source>
</evidence>
<evidence type="ECO:0000313" key="4">
    <source>
        <dbReference type="EMBL" id="MCG5030241.1"/>
    </source>
</evidence>
<dbReference type="PANTHER" id="PTHR43684:SF1">
    <property type="entry name" value="ENOYL-COA DELTA ISOMERASE 2"/>
    <property type="match status" value="1"/>
</dbReference>
<keyword evidence="2" id="KW-0576">Peroxisome</keyword>
<organism evidence="4 5">
    <name type="scientific">Mesosutterella porci</name>
    <dbReference type="NCBI Taxonomy" id="2915351"/>
    <lineage>
        <taxon>Bacteria</taxon>
        <taxon>Pseudomonadati</taxon>
        <taxon>Pseudomonadota</taxon>
        <taxon>Betaproteobacteria</taxon>
        <taxon>Burkholderiales</taxon>
        <taxon>Sutterellaceae</taxon>
        <taxon>Mesosutterella</taxon>
    </lineage>
</organism>
<dbReference type="EMBL" id="JAKNCT010000002">
    <property type="protein sequence ID" value="MCG5030241.1"/>
    <property type="molecule type" value="Genomic_DNA"/>
</dbReference>
<comment type="subcellular location">
    <subcellularLocation>
        <location evidence="1">Peroxisome</location>
    </subcellularLocation>
</comment>
<dbReference type="SUPFAM" id="SSF52096">
    <property type="entry name" value="ClpP/crotonase"/>
    <property type="match status" value="1"/>
</dbReference>
<dbReference type="Proteomes" id="UP001297600">
    <property type="component" value="Unassembled WGS sequence"/>
</dbReference>
<sequence>MNFVIETSSGVRSIAISNPAKRNSLSLEMLDDLAQALKDADGDPTVRVILLQGLPGLFSAGTDYEALDGASDYYEREERLLEAIDGLNKPLLAAVNGPAVGMAVIILLACDMVFCGEHALFSLPFSAMGFVPPHGVAESLAACCGQRFAAEKLLLSEPISAEEALRLRLVNAVFPDEAVVRETAARALRLCRLPPHAVRAAKALVRSACRSDLPQARRDALEAHRAQCRTDEASLARAAFLEGRKPDFSMEGQGS</sequence>
<comment type="caution">
    <text evidence="4">The sequence shown here is derived from an EMBL/GenBank/DDBJ whole genome shotgun (WGS) entry which is preliminary data.</text>
</comment>
<dbReference type="InterPro" id="IPR001753">
    <property type="entry name" value="Enoyl-CoA_hydra/iso"/>
</dbReference>
<dbReference type="RefSeq" id="WP_237977896.1">
    <property type="nucleotide sequence ID" value="NZ_JAKNCT010000002.1"/>
</dbReference>
<dbReference type="Pfam" id="PF00378">
    <property type="entry name" value="ECH_1"/>
    <property type="match status" value="1"/>
</dbReference>
<accession>A0ABS9MNP9</accession>
<keyword evidence="5" id="KW-1185">Reference proteome</keyword>
<evidence type="ECO:0000256" key="3">
    <source>
        <dbReference type="ARBA" id="ARBA00023235"/>
    </source>
</evidence>